<evidence type="ECO:0000256" key="4">
    <source>
        <dbReference type="ARBA" id="ARBA00022692"/>
    </source>
</evidence>
<dbReference type="Ensembl" id="ENSCCRT00000204860.1">
    <property type="protein sequence ID" value="ENSCCRP00000143659.1"/>
    <property type="gene ID" value="ENSCCRG00000078886.1"/>
</dbReference>
<keyword evidence="4" id="KW-0812">Transmembrane</keyword>
<evidence type="ECO:0000313" key="9">
    <source>
        <dbReference type="Ensembl" id="ENSCCRP00000143659.1"/>
    </source>
</evidence>
<comment type="similarity">
    <text evidence="2">Belongs to the sideroflexin family.</text>
</comment>
<evidence type="ECO:0000256" key="2">
    <source>
        <dbReference type="ARBA" id="ARBA00005974"/>
    </source>
</evidence>
<dbReference type="Pfam" id="PF03820">
    <property type="entry name" value="SFXNs"/>
    <property type="match status" value="1"/>
</dbReference>
<evidence type="ECO:0000256" key="7">
    <source>
        <dbReference type="ARBA" id="ARBA00023128"/>
    </source>
</evidence>
<dbReference type="GeneTree" id="ENSGT01030000234641"/>
<protein>
    <submittedName>
        <fullName evidence="9">Sideroflexin 4</fullName>
    </submittedName>
</protein>
<keyword evidence="7" id="KW-0496">Mitochondrion</keyword>
<keyword evidence="5" id="KW-0029">Amino-acid transport</keyword>
<comment type="subcellular location">
    <subcellularLocation>
        <location evidence="1">Mitochondrion membrane</location>
        <topology evidence="1">Multi-pass membrane protein</topology>
    </subcellularLocation>
</comment>
<dbReference type="InterPro" id="IPR004686">
    <property type="entry name" value="Mtc"/>
</dbReference>
<dbReference type="GO" id="GO:0031966">
    <property type="term" value="C:mitochondrial membrane"/>
    <property type="evidence" value="ECO:0007669"/>
    <property type="project" value="UniProtKB-SubCell"/>
</dbReference>
<keyword evidence="10" id="KW-1185">Reference proteome</keyword>
<evidence type="ECO:0000256" key="6">
    <source>
        <dbReference type="ARBA" id="ARBA00022989"/>
    </source>
</evidence>
<dbReference type="GO" id="GO:0006865">
    <property type="term" value="P:amino acid transport"/>
    <property type="evidence" value="ECO:0007669"/>
    <property type="project" value="UniProtKB-KW"/>
</dbReference>
<organism evidence="9 10">
    <name type="scientific">Cyprinus carpio carpio</name>
    <dbReference type="NCBI Taxonomy" id="630221"/>
    <lineage>
        <taxon>Eukaryota</taxon>
        <taxon>Metazoa</taxon>
        <taxon>Chordata</taxon>
        <taxon>Craniata</taxon>
        <taxon>Vertebrata</taxon>
        <taxon>Euteleostomi</taxon>
        <taxon>Actinopterygii</taxon>
        <taxon>Neopterygii</taxon>
        <taxon>Teleostei</taxon>
        <taxon>Ostariophysi</taxon>
        <taxon>Cypriniformes</taxon>
        <taxon>Cyprinidae</taxon>
        <taxon>Cyprininae</taxon>
        <taxon>Cyprinus</taxon>
    </lineage>
</organism>
<dbReference type="GO" id="GO:0015075">
    <property type="term" value="F:monoatomic ion transmembrane transporter activity"/>
    <property type="evidence" value="ECO:0007669"/>
    <property type="project" value="InterPro"/>
</dbReference>
<reference evidence="9" key="2">
    <citation type="submission" date="2025-09" db="UniProtKB">
        <authorList>
            <consortium name="Ensembl"/>
        </authorList>
    </citation>
    <scope>IDENTIFICATION</scope>
</reference>
<accession>A0A9J8AF02</accession>
<dbReference type="AlphaFoldDB" id="A0A9J8AF02"/>
<sequence>MSMKQSILIVGTVAYSTFAGALPQIILKRFRLIGAVAETFSIPLSACPAAFSVRVVRSKEADNGIRVFDSNGNLVGVSKAAGSKVI</sequence>
<reference evidence="9" key="1">
    <citation type="submission" date="2025-08" db="UniProtKB">
        <authorList>
            <consortium name="Ensembl"/>
        </authorList>
    </citation>
    <scope>IDENTIFICATION</scope>
</reference>
<dbReference type="Proteomes" id="UP001108240">
    <property type="component" value="Unplaced"/>
</dbReference>
<evidence type="ECO:0000256" key="8">
    <source>
        <dbReference type="ARBA" id="ARBA00023136"/>
    </source>
</evidence>
<evidence type="ECO:0000256" key="1">
    <source>
        <dbReference type="ARBA" id="ARBA00004225"/>
    </source>
</evidence>
<evidence type="ECO:0000313" key="10">
    <source>
        <dbReference type="Proteomes" id="UP001108240"/>
    </source>
</evidence>
<keyword evidence="3" id="KW-0813">Transport</keyword>
<evidence type="ECO:0000256" key="5">
    <source>
        <dbReference type="ARBA" id="ARBA00022970"/>
    </source>
</evidence>
<name>A0A9J8AF02_CYPCA</name>
<evidence type="ECO:0000256" key="3">
    <source>
        <dbReference type="ARBA" id="ARBA00022448"/>
    </source>
</evidence>
<proteinExistence type="inferred from homology"/>
<keyword evidence="6" id="KW-1133">Transmembrane helix</keyword>
<keyword evidence="8" id="KW-0472">Membrane</keyword>